<evidence type="ECO:0000313" key="3">
    <source>
        <dbReference type="Proteomes" id="UP000502894"/>
    </source>
</evidence>
<evidence type="ECO:0000313" key="2">
    <source>
        <dbReference type="EMBL" id="BCA96462.1"/>
    </source>
</evidence>
<dbReference type="PROSITE" id="PS51704">
    <property type="entry name" value="GP_PDE"/>
    <property type="match status" value="1"/>
</dbReference>
<dbReference type="AlphaFoldDB" id="A0A6F8T8U0"/>
<dbReference type="NCBIfam" id="NF006989">
    <property type="entry name" value="PRK09454.1"/>
    <property type="match status" value="1"/>
</dbReference>
<dbReference type="GO" id="GO:0008081">
    <property type="term" value="F:phosphoric diester hydrolase activity"/>
    <property type="evidence" value="ECO:0007669"/>
    <property type="project" value="InterPro"/>
</dbReference>
<dbReference type="CDD" id="cd08562">
    <property type="entry name" value="GDPD_EcUgpQ_like"/>
    <property type="match status" value="1"/>
</dbReference>
<dbReference type="Pfam" id="PF03009">
    <property type="entry name" value="GDPD"/>
    <property type="match status" value="1"/>
</dbReference>
<dbReference type="RefSeq" id="WP_420814305.1">
    <property type="nucleotide sequence ID" value="NZ_AP022839.1"/>
</dbReference>
<gene>
    <name evidence="2" type="primary">ugpQ</name>
    <name evidence="2" type="ORF">TUM19329_28230</name>
</gene>
<dbReference type="InterPro" id="IPR017946">
    <property type="entry name" value="PLC-like_Pdiesterase_TIM-brl"/>
</dbReference>
<organism evidence="2 3">
    <name type="scientific">Legionella antarctica</name>
    <dbReference type="NCBI Taxonomy" id="2708020"/>
    <lineage>
        <taxon>Bacteria</taxon>
        <taxon>Pseudomonadati</taxon>
        <taxon>Pseudomonadota</taxon>
        <taxon>Gammaproteobacteria</taxon>
        <taxon>Legionellales</taxon>
        <taxon>Legionellaceae</taxon>
        <taxon>Legionella</taxon>
    </lineage>
</organism>
<dbReference type="Gene3D" id="3.20.20.190">
    <property type="entry name" value="Phosphatidylinositol (PI) phosphodiesterase"/>
    <property type="match status" value="1"/>
</dbReference>
<dbReference type="GO" id="GO:0006629">
    <property type="term" value="P:lipid metabolic process"/>
    <property type="evidence" value="ECO:0007669"/>
    <property type="project" value="InterPro"/>
</dbReference>
<dbReference type="PROSITE" id="PS50007">
    <property type="entry name" value="PIPLC_X_DOMAIN"/>
    <property type="match status" value="1"/>
</dbReference>
<dbReference type="InterPro" id="IPR030395">
    <property type="entry name" value="GP_PDE_dom"/>
</dbReference>
<accession>A0A6F8T8U0</accession>
<feature type="domain" description="GP-PDE" evidence="1">
    <location>
        <begin position="23"/>
        <end position="258"/>
    </location>
</feature>
<sequence>MQHALLVEAASIEHRGINLLVVDKVIGHRGASAYAPENTIAAFNKALALGCRFIEFDVMCSADGEPFVVHDDNLKRTTNGRGEVGSVDAAYLQSLDAGSWFSRRFKGEHVPHFKEALKWLSFSDAQANIEIKPYKGAVEQTTVAVLSHIHRYWPQGKSLPLVSSFEWEALVLCRSIAPEMPLGLLLHEWDEHWLQKAKQLGCYSVHFNRKVLTADRVKEVKNQGYIVCAYTVNRRRLANKLYAWGVDAVFSDYPDLLA</sequence>
<dbReference type="KEGG" id="lant:TUM19329_28230"/>
<evidence type="ECO:0000259" key="1">
    <source>
        <dbReference type="PROSITE" id="PS51704"/>
    </source>
</evidence>
<dbReference type="PANTHER" id="PTHR46211">
    <property type="entry name" value="GLYCEROPHOSPHORYL DIESTER PHOSPHODIESTERASE"/>
    <property type="match status" value="1"/>
</dbReference>
<dbReference type="SUPFAM" id="SSF51695">
    <property type="entry name" value="PLC-like phosphodiesterases"/>
    <property type="match status" value="1"/>
</dbReference>
<protein>
    <submittedName>
        <fullName evidence="2">Glycerophosphoryl diester phosphodiesterase</fullName>
    </submittedName>
</protein>
<dbReference type="EMBL" id="AP022839">
    <property type="protein sequence ID" value="BCA96462.1"/>
    <property type="molecule type" value="Genomic_DNA"/>
</dbReference>
<dbReference type="PANTHER" id="PTHR46211:SF1">
    <property type="entry name" value="GLYCEROPHOSPHODIESTER PHOSPHODIESTERASE, CYTOPLASMIC"/>
    <property type="match status" value="1"/>
</dbReference>
<dbReference type="Proteomes" id="UP000502894">
    <property type="component" value="Chromosome"/>
</dbReference>
<reference evidence="2" key="1">
    <citation type="journal article" date="2020" name="Microbiol. Resour. Announc.">
        <title>Complete Genome Sequence of Novel Psychrotolerant Legionella Strain TUM19329, Isolated from Antarctic Lake Sediment.</title>
        <authorList>
            <person name="Shimada S."/>
            <person name="Nakai R."/>
            <person name="Aoki K."/>
            <person name="Shimoeda N."/>
            <person name="Ohno G."/>
            <person name="Miyazaki Y."/>
            <person name="Kudoh S."/>
            <person name="Imura S."/>
            <person name="Watanabe K."/>
            <person name="Ishii Y."/>
            <person name="Tateda K."/>
        </authorList>
    </citation>
    <scope>NUCLEOTIDE SEQUENCE [LARGE SCALE GENOMIC DNA]</scope>
    <source>
        <strain evidence="2">TUM19329</strain>
    </source>
</reference>
<name>A0A6F8T8U0_9GAMM</name>
<keyword evidence="3" id="KW-1185">Reference proteome</keyword>
<proteinExistence type="predicted"/>